<dbReference type="AlphaFoldDB" id="A0A3S3P732"/>
<dbReference type="PANTHER" id="PTHR46033">
    <property type="entry name" value="PROTEIN MAIN-LIKE 2"/>
    <property type="match status" value="1"/>
</dbReference>
<gene>
    <name evidence="2" type="ORF">CKAN_02427100</name>
</gene>
<dbReference type="EMBL" id="QPKB01000011">
    <property type="protein sequence ID" value="RWR94952.1"/>
    <property type="molecule type" value="Genomic_DNA"/>
</dbReference>
<sequence>MAADLSTKEDILLFEQPQHISEAIWNGEERGNLRIIATPHNLSSWELTHRQQEYIRMCGLEQLSNIIRMTIDHPLITALVERWRPETNTFHLPCGEATITLEDVAYIYGLPIDGPAVTGKALYSTGDTAKLCKDLLQKMVPVPFQMPFDRADKAKKSLANYSISMKEIIAIWKTREKTVVRGKSDASPTHEDSYMMWYASVTRLRISPPLKEKVDDEPLTPTHAAKGVDEILIP</sequence>
<dbReference type="Proteomes" id="UP000283530">
    <property type="component" value="Unassembled WGS sequence"/>
</dbReference>
<organism evidence="2 3">
    <name type="scientific">Cinnamomum micranthum f. kanehirae</name>
    <dbReference type="NCBI Taxonomy" id="337451"/>
    <lineage>
        <taxon>Eukaryota</taxon>
        <taxon>Viridiplantae</taxon>
        <taxon>Streptophyta</taxon>
        <taxon>Embryophyta</taxon>
        <taxon>Tracheophyta</taxon>
        <taxon>Spermatophyta</taxon>
        <taxon>Magnoliopsida</taxon>
        <taxon>Magnoliidae</taxon>
        <taxon>Laurales</taxon>
        <taxon>Lauraceae</taxon>
        <taxon>Cinnamomum</taxon>
    </lineage>
</organism>
<dbReference type="PANTHER" id="PTHR46033:SF1">
    <property type="entry name" value="PROTEIN MAIN-LIKE 2"/>
    <property type="match status" value="1"/>
</dbReference>
<dbReference type="InterPro" id="IPR019557">
    <property type="entry name" value="AminoTfrase-like_pln_mobile"/>
</dbReference>
<protein>
    <submittedName>
        <fullName evidence="2">Serine/threonine-protein phosphatase 7 long form</fullName>
    </submittedName>
</protein>
<proteinExistence type="predicted"/>
<keyword evidence="3" id="KW-1185">Reference proteome</keyword>
<feature type="domain" description="Aminotransferase-like plant mobile" evidence="1">
    <location>
        <begin position="61"/>
        <end position="139"/>
    </location>
</feature>
<dbReference type="Pfam" id="PF10536">
    <property type="entry name" value="PMD"/>
    <property type="match status" value="1"/>
</dbReference>
<evidence type="ECO:0000313" key="2">
    <source>
        <dbReference type="EMBL" id="RWR94952.1"/>
    </source>
</evidence>
<dbReference type="STRING" id="337451.A0A3S3P732"/>
<reference evidence="2 3" key="1">
    <citation type="journal article" date="2019" name="Nat. Plants">
        <title>Stout camphor tree genome fills gaps in understanding of flowering plant genome evolution.</title>
        <authorList>
            <person name="Chaw S.M."/>
            <person name="Liu Y.C."/>
            <person name="Wu Y.W."/>
            <person name="Wang H.Y."/>
            <person name="Lin C.I."/>
            <person name="Wu C.S."/>
            <person name="Ke H.M."/>
            <person name="Chang L.Y."/>
            <person name="Hsu C.Y."/>
            <person name="Yang H.T."/>
            <person name="Sudianto E."/>
            <person name="Hsu M.H."/>
            <person name="Wu K.P."/>
            <person name="Wang L.N."/>
            <person name="Leebens-Mack J.H."/>
            <person name="Tsai I.J."/>
        </authorList>
    </citation>
    <scope>NUCLEOTIDE SEQUENCE [LARGE SCALE GENOMIC DNA]</scope>
    <source>
        <strain evidence="3">cv. Chaw 1501</strain>
        <tissue evidence="2">Young leaves</tissue>
    </source>
</reference>
<evidence type="ECO:0000259" key="1">
    <source>
        <dbReference type="Pfam" id="PF10536"/>
    </source>
</evidence>
<dbReference type="GO" id="GO:0010073">
    <property type="term" value="P:meristem maintenance"/>
    <property type="evidence" value="ECO:0007669"/>
    <property type="project" value="InterPro"/>
</dbReference>
<dbReference type="InterPro" id="IPR044824">
    <property type="entry name" value="MAIN-like"/>
</dbReference>
<dbReference type="OrthoDB" id="10460487at2759"/>
<accession>A0A3S3P732</accession>
<evidence type="ECO:0000313" key="3">
    <source>
        <dbReference type="Proteomes" id="UP000283530"/>
    </source>
</evidence>
<comment type="caution">
    <text evidence="2">The sequence shown here is derived from an EMBL/GenBank/DDBJ whole genome shotgun (WGS) entry which is preliminary data.</text>
</comment>
<name>A0A3S3P732_9MAGN</name>